<dbReference type="EMBL" id="PYSW02000010">
    <property type="protein sequence ID" value="KAG2388513.1"/>
    <property type="molecule type" value="Genomic_DNA"/>
</dbReference>
<dbReference type="InterPro" id="IPR011042">
    <property type="entry name" value="6-blade_b-propeller_TolB-like"/>
</dbReference>
<dbReference type="Proteomes" id="UP000816034">
    <property type="component" value="Unassembled WGS sequence"/>
</dbReference>
<dbReference type="Gene3D" id="2.120.10.30">
    <property type="entry name" value="TolB, C-terminal domain"/>
    <property type="match status" value="1"/>
</dbReference>
<reference evidence="2 3" key="1">
    <citation type="journal article" date="2018" name="BMC Genomics">
        <title>The genome of Naegleria lovaniensis, the basis for a comparative approach to unravel pathogenicity factors of the human pathogenic amoeba N. fowleri.</title>
        <authorList>
            <person name="Liechti N."/>
            <person name="Schurch N."/>
            <person name="Bruggmann R."/>
            <person name="Wittwer M."/>
        </authorList>
    </citation>
    <scope>NUCLEOTIDE SEQUENCE [LARGE SCALE GENOMIC DNA]</scope>
    <source>
        <strain evidence="2 3">ATCC 30569</strain>
    </source>
</reference>
<proteinExistence type="predicted"/>
<sequence>MSSLTKQFSSTFDPNNDDHPIVKITLHDLCPIGSFNDLAGYSNVIPEFYNKMRNVKRKIAFSLNFDHVASISVPDVIEVRISHNCNCIVTLSTDSGYKFYCLDLNTHKQVAIFGAIGKPSYFHVEENYDGNHNDALIYGTSDGVLKFDLKQLIRNNESNTNYIWKQSGLTSSRGIVSSHACNEANIIYVCNTETNNVVALSSKTGEILYTLDDDESNAELENMHSIEITDTNNTLFVSQYRKGILKLYRSSLVPCIWKKGLLYGGDDIKTPDGLVFDTVSRHLLVCDYGKNGIVVLTENGQVVKLFSEEEKEEEAGKTKFDPTGLCLDAQTGFLYVADSSNNRIRIFK</sequence>
<protein>
    <submittedName>
        <fullName evidence="2">Uncharacterized protein</fullName>
    </submittedName>
</protein>
<dbReference type="PANTHER" id="PTHR46388">
    <property type="entry name" value="NHL REPEAT-CONTAINING PROTEIN 2"/>
    <property type="match status" value="1"/>
</dbReference>
<accession>A0AA88GZI9</accession>
<organism evidence="2 3">
    <name type="scientific">Naegleria lovaniensis</name>
    <name type="common">Amoeba</name>
    <dbReference type="NCBI Taxonomy" id="51637"/>
    <lineage>
        <taxon>Eukaryota</taxon>
        <taxon>Discoba</taxon>
        <taxon>Heterolobosea</taxon>
        <taxon>Tetramitia</taxon>
        <taxon>Eutetramitia</taxon>
        <taxon>Vahlkampfiidae</taxon>
        <taxon>Naegleria</taxon>
    </lineage>
</organism>
<comment type="caution">
    <text evidence="2">The sequence shown here is derived from an EMBL/GenBank/DDBJ whole genome shotgun (WGS) entry which is preliminary data.</text>
</comment>
<dbReference type="SUPFAM" id="SSF101898">
    <property type="entry name" value="NHL repeat"/>
    <property type="match status" value="1"/>
</dbReference>
<dbReference type="RefSeq" id="XP_044552505.1">
    <property type="nucleotide sequence ID" value="XM_044696666.1"/>
</dbReference>
<name>A0AA88GZI9_NAELO</name>
<evidence type="ECO:0000313" key="2">
    <source>
        <dbReference type="EMBL" id="KAG2388513.1"/>
    </source>
</evidence>
<dbReference type="PANTHER" id="PTHR46388:SF2">
    <property type="entry name" value="NHL REPEAT-CONTAINING PROTEIN 2"/>
    <property type="match status" value="1"/>
</dbReference>
<evidence type="ECO:0000256" key="1">
    <source>
        <dbReference type="ARBA" id="ARBA00022737"/>
    </source>
</evidence>
<dbReference type="GeneID" id="68093139"/>
<evidence type="ECO:0000313" key="3">
    <source>
        <dbReference type="Proteomes" id="UP000816034"/>
    </source>
</evidence>
<keyword evidence="1" id="KW-0677">Repeat</keyword>
<gene>
    <name evidence="2" type="ORF">C9374_000677</name>
</gene>
<keyword evidence="3" id="KW-1185">Reference proteome</keyword>
<dbReference type="InterPro" id="IPR001258">
    <property type="entry name" value="NHL_repeat"/>
</dbReference>
<dbReference type="Pfam" id="PF01436">
    <property type="entry name" value="NHL"/>
    <property type="match status" value="1"/>
</dbReference>
<dbReference type="AlphaFoldDB" id="A0AA88GZI9"/>